<gene>
    <name evidence="1" type="ORF">UFOPK1380_00911</name>
    <name evidence="2" type="ORF">UFOPK1778_00608</name>
    <name evidence="3" type="ORF">UFOPK1863_00578</name>
    <name evidence="4" type="ORF">UFOPK2689_00070</name>
    <name evidence="5" type="ORF">UFOPK3555_00489</name>
    <name evidence="6" type="ORF">UFOPK4095_00507</name>
</gene>
<protein>
    <submittedName>
        <fullName evidence="1">Unannotated protein</fullName>
    </submittedName>
</protein>
<evidence type="ECO:0000313" key="3">
    <source>
        <dbReference type="EMBL" id="CAB4613883.1"/>
    </source>
</evidence>
<dbReference type="EMBL" id="CAFBPI010000021">
    <property type="protein sequence ID" value="CAB5011750.1"/>
    <property type="molecule type" value="Genomic_DNA"/>
</dbReference>
<sequence>MRKLSLFLALLILSTTTTAFASGLDGLPDFHRTPGAIDPSVTQENIGRTVCVVGYTKTVRPPTSYTNKLKYEQLRSGYAVNGDLDMRNYEEDHLIPLAVGGSPRDPRNLFPQYYGGAYGARLKDRLELKMHLLVCAGSVTLKAAQSAFKKDWRIAYRKYIGPLN</sequence>
<reference evidence="1" key="1">
    <citation type="submission" date="2020-05" db="EMBL/GenBank/DDBJ databases">
        <authorList>
            <person name="Chiriac C."/>
            <person name="Salcher M."/>
            <person name="Ghai R."/>
            <person name="Kavagutti S V."/>
        </authorList>
    </citation>
    <scope>NUCLEOTIDE SEQUENCE</scope>
</reference>
<accession>A0A6J6BHW7</accession>
<evidence type="ECO:0000313" key="6">
    <source>
        <dbReference type="EMBL" id="CAB5011750.1"/>
    </source>
</evidence>
<dbReference type="AlphaFoldDB" id="A0A6J6BHW7"/>
<proteinExistence type="predicted"/>
<name>A0A6J6BHW7_9ZZZZ</name>
<evidence type="ECO:0000313" key="4">
    <source>
        <dbReference type="EMBL" id="CAB4713323.1"/>
    </source>
</evidence>
<dbReference type="EMBL" id="CAEZSC010000056">
    <property type="protein sequence ID" value="CAB4538532.1"/>
    <property type="molecule type" value="Genomic_DNA"/>
</dbReference>
<dbReference type="EMBL" id="CAEZYL010000001">
    <property type="protein sequence ID" value="CAB4713323.1"/>
    <property type="molecule type" value="Genomic_DNA"/>
</dbReference>
<dbReference type="EMBL" id="CAEZUY010000042">
    <property type="protein sequence ID" value="CAB4613883.1"/>
    <property type="molecule type" value="Genomic_DNA"/>
</dbReference>
<dbReference type="EMBL" id="CAFBME010000036">
    <property type="protein sequence ID" value="CAB4892929.1"/>
    <property type="molecule type" value="Genomic_DNA"/>
</dbReference>
<organism evidence="1">
    <name type="scientific">freshwater metagenome</name>
    <dbReference type="NCBI Taxonomy" id="449393"/>
    <lineage>
        <taxon>unclassified sequences</taxon>
        <taxon>metagenomes</taxon>
        <taxon>ecological metagenomes</taxon>
    </lineage>
</organism>
<evidence type="ECO:0000313" key="1">
    <source>
        <dbReference type="EMBL" id="CAB4538532.1"/>
    </source>
</evidence>
<dbReference type="EMBL" id="CAEZUD010000025">
    <property type="protein sequence ID" value="CAB4589540.1"/>
    <property type="molecule type" value="Genomic_DNA"/>
</dbReference>
<evidence type="ECO:0000313" key="2">
    <source>
        <dbReference type="EMBL" id="CAB4589540.1"/>
    </source>
</evidence>
<evidence type="ECO:0000313" key="5">
    <source>
        <dbReference type="EMBL" id="CAB4892929.1"/>
    </source>
</evidence>